<dbReference type="PANTHER" id="PTHR37301:SF1">
    <property type="entry name" value="DNA-BINDING PROTEIN"/>
    <property type="match status" value="1"/>
</dbReference>
<dbReference type="RefSeq" id="WP_024332299.1">
    <property type="nucleotide sequence ID" value="NZ_JASOXK010000013.1"/>
</dbReference>
<reference evidence="2 3" key="1">
    <citation type="submission" date="2017-12" db="EMBL/GenBank/DDBJ databases">
        <title>Phylogenetic diversity of female urinary microbiome.</title>
        <authorList>
            <person name="Thomas-White K."/>
            <person name="Wolfe A.J."/>
        </authorList>
    </citation>
    <scope>NUCLEOTIDE SEQUENCE [LARGE SCALE GENOMIC DNA]</scope>
    <source>
        <strain evidence="2 3">UMB0402</strain>
    </source>
</reference>
<dbReference type="Proteomes" id="UP000235122">
    <property type="component" value="Unassembled WGS sequence"/>
</dbReference>
<dbReference type="STRING" id="33007.HMPREF3198_00020"/>
<dbReference type="Gene3D" id="1.10.260.40">
    <property type="entry name" value="lambda repressor-like DNA-binding domains"/>
    <property type="match status" value="1"/>
</dbReference>
<dbReference type="PANTHER" id="PTHR37301">
    <property type="entry name" value="DNA-BINDING PROTEIN-RELATED"/>
    <property type="match status" value="1"/>
</dbReference>
<comment type="caution">
    <text evidence="2">The sequence shown here is derived from an EMBL/GenBank/DDBJ whole genome shotgun (WGS) entry which is preliminary data.</text>
</comment>
<name>A0A2I1IMU7_9ACTO</name>
<dbReference type="AlphaFoldDB" id="A0A2I1IMU7"/>
<gene>
    <name evidence="2" type="ORF">CYJ19_06220</name>
</gene>
<dbReference type="GeneID" id="35866346"/>
<evidence type="ECO:0000313" key="2">
    <source>
        <dbReference type="EMBL" id="PKY72433.1"/>
    </source>
</evidence>
<organism evidence="2 3">
    <name type="scientific">Winkia neuii</name>
    <dbReference type="NCBI Taxonomy" id="33007"/>
    <lineage>
        <taxon>Bacteria</taxon>
        <taxon>Bacillati</taxon>
        <taxon>Actinomycetota</taxon>
        <taxon>Actinomycetes</taxon>
        <taxon>Actinomycetales</taxon>
        <taxon>Actinomycetaceae</taxon>
        <taxon>Winkia</taxon>
    </lineage>
</organism>
<proteinExistence type="predicted"/>
<dbReference type="GO" id="GO:0003677">
    <property type="term" value="F:DNA binding"/>
    <property type="evidence" value="ECO:0007669"/>
    <property type="project" value="InterPro"/>
</dbReference>
<evidence type="ECO:0000313" key="3">
    <source>
        <dbReference type="Proteomes" id="UP000235122"/>
    </source>
</evidence>
<dbReference type="InterPro" id="IPR010982">
    <property type="entry name" value="Lambda_DNA-bd_dom_sf"/>
</dbReference>
<dbReference type="SUPFAM" id="SSF47413">
    <property type="entry name" value="lambda repressor-like DNA-binding domains"/>
    <property type="match status" value="1"/>
</dbReference>
<keyword evidence="3" id="KW-1185">Reference proteome</keyword>
<dbReference type="EMBL" id="PKKO01000003">
    <property type="protein sequence ID" value="PKY72433.1"/>
    <property type="molecule type" value="Genomic_DNA"/>
</dbReference>
<dbReference type="PROSITE" id="PS50943">
    <property type="entry name" value="HTH_CROC1"/>
    <property type="match status" value="1"/>
</dbReference>
<dbReference type="SMART" id="SM00530">
    <property type="entry name" value="HTH_XRE"/>
    <property type="match status" value="1"/>
</dbReference>
<sequence length="75" mass="8249">MAIKVTLDRILLERQMSLTELSKKVGLTMANLSNLKTGKARAIRFTTLNSLCEALNCQVTDILTYTDAESDTAAK</sequence>
<protein>
    <submittedName>
        <fullName evidence="2">Transcriptional regulator</fullName>
    </submittedName>
</protein>
<feature type="domain" description="HTH cro/C1-type" evidence="1">
    <location>
        <begin position="7"/>
        <end position="62"/>
    </location>
</feature>
<evidence type="ECO:0000259" key="1">
    <source>
        <dbReference type="PROSITE" id="PS50943"/>
    </source>
</evidence>
<dbReference type="InterPro" id="IPR001387">
    <property type="entry name" value="Cro/C1-type_HTH"/>
</dbReference>
<dbReference type="Pfam" id="PF13443">
    <property type="entry name" value="HTH_26"/>
    <property type="match status" value="1"/>
</dbReference>
<accession>A0A2I1IMU7</accession>